<feature type="transmembrane region" description="Helical" evidence="6">
    <location>
        <begin position="57"/>
        <end position="75"/>
    </location>
</feature>
<keyword evidence="5 6" id="KW-0472">Membrane</keyword>
<dbReference type="PANTHER" id="PTHR43791">
    <property type="entry name" value="PERMEASE-RELATED"/>
    <property type="match status" value="1"/>
</dbReference>
<evidence type="ECO:0000256" key="3">
    <source>
        <dbReference type="ARBA" id="ARBA00022692"/>
    </source>
</evidence>
<sequence>MASNGKSDGASTSSPVSENYKDIDMQMDGALSYIQNAGNDASPVDEKLVVRKIDWRIIPIMFACYTMQFLDKVLINYAAVMGLPKDLKLVGNQFTWAATAFSIAYLIAEIPTGYILQKVPVGRYLAVNVILWGIATGCTAAAKDFNGLLIARIFLGIFEAAIAPCLTIITGMWYTKSEQPPRFGFWYCGLGLGQIVGGVISFGFQQVKGESIAGWKIMFIALGLITVAIGVWTFFYLPDTPMGAGFLDKNETVFVLERIGENQTGVQGKKFITSQAVELALDPQIYFMIMITVLCSVSSGVITTYSATIIKNFGYSGPNSALLNTPSGIVSIVVSILSSIAVGRSSNRWLWIAGLAVPGAMGGALMSFLPASNKAGLLAGIYLVNSIVPVLLLVFNWLSSNIAGHTKRSIATSLVAGAFSIGSIIGPQTFQARDAPNYYPAKIAVLATQAGAALFAVFLRLYYGWQNSLKEKRSQELSEHQDDHVSDDFKWGNCKIPPPL</sequence>
<feature type="transmembrane region" description="Helical" evidence="6">
    <location>
        <begin position="123"/>
        <end position="142"/>
    </location>
</feature>
<evidence type="ECO:0000256" key="6">
    <source>
        <dbReference type="SAM" id="Phobius"/>
    </source>
</evidence>
<evidence type="ECO:0000256" key="5">
    <source>
        <dbReference type="ARBA" id="ARBA00023136"/>
    </source>
</evidence>
<feature type="transmembrane region" description="Helical" evidence="6">
    <location>
        <begin position="217"/>
        <end position="237"/>
    </location>
</feature>
<feature type="transmembrane region" description="Helical" evidence="6">
    <location>
        <begin position="349"/>
        <end position="369"/>
    </location>
</feature>
<dbReference type="PROSITE" id="PS50850">
    <property type="entry name" value="MFS"/>
    <property type="match status" value="1"/>
</dbReference>
<proteinExistence type="predicted"/>
<dbReference type="InterPro" id="IPR020846">
    <property type="entry name" value="MFS_dom"/>
</dbReference>
<gene>
    <name evidence="8" type="ORF">Q9L58_008073</name>
</gene>
<dbReference type="Gene3D" id="1.20.1250.20">
    <property type="entry name" value="MFS general substrate transporter like domains"/>
    <property type="match status" value="2"/>
</dbReference>
<comment type="subcellular location">
    <subcellularLocation>
        <location evidence="1">Membrane</location>
        <topology evidence="1">Multi-pass membrane protein</topology>
    </subcellularLocation>
</comment>
<keyword evidence="2" id="KW-0813">Transport</keyword>
<dbReference type="SUPFAM" id="SSF103473">
    <property type="entry name" value="MFS general substrate transporter"/>
    <property type="match status" value="1"/>
</dbReference>
<dbReference type="InterPro" id="IPR036259">
    <property type="entry name" value="MFS_trans_sf"/>
</dbReference>
<feature type="transmembrane region" description="Helical" evidence="6">
    <location>
        <begin position="410"/>
        <end position="431"/>
    </location>
</feature>
<organism evidence="8 9">
    <name type="scientific">Discina gigas</name>
    <dbReference type="NCBI Taxonomy" id="1032678"/>
    <lineage>
        <taxon>Eukaryota</taxon>
        <taxon>Fungi</taxon>
        <taxon>Dikarya</taxon>
        <taxon>Ascomycota</taxon>
        <taxon>Pezizomycotina</taxon>
        <taxon>Pezizomycetes</taxon>
        <taxon>Pezizales</taxon>
        <taxon>Discinaceae</taxon>
        <taxon>Discina</taxon>
    </lineage>
</organism>
<evidence type="ECO:0000256" key="2">
    <source>
        <dbReference type="ARBA" id="ARBA00022448"/>
    </source>
</evidence>
<evidence type="ECO:0000313" key="9">
    <source>
        <dbReference type="Proteomes" id="UP001447188"/>
    </source>
</evidence>
<feature type="transmembrane region" description="Helical" evidence="6">
    <location>
        <begin position="322"/>
        <end position="342"/>
    </location>
</feature>
<feature type="transmembrane region" description="Helical" evidence="6">
    <location>
        <begin position="285"/>
        <end position="310"/>
    </location>
</feature>
<feature type="transmembrane region" description="Helical" evidence="6">
    <location>
        <begin position="375"/>
        <end position="398"/>
    </location>
</feature>
<reference evidence="8 9" key="1">
    <citation type="submission" date="2024-02" db="EMBL/GenBank/DDBJ databases">
        <title>Discinaceae phylogenomics.</title>
        <authorList>
            <person name="Dirks A.C."/>
            <person name="James T.Y."/>
        </authorList>
    </citation>
    <scope>NUCLEOTIDE SEQUENCE [LARGE SCALE GENOMIC DNA]</scope>
    <source>
        <strain evidence="8 9">ACD0624</strain>
    </source>
</reference>
<evidence type="ECO:0000259" key="7">
    <source>
        <dbReference type="PROSITE" id="PS50850"/>
    </source>
</evidence>
<dbReference type="InterPro" id="IPR011701">
    <property type="entry name" value="MFS"/>
</dbReference>
<feature type="transmembrane region" description="Helical" evidence="6">
    <location>
        <begin position="443"/>
        <end position="463"/>
    </location>
</feature>
<feature type="transmembrane region" description="Helical" evidence="6">
    <location>
        <begin position="95"/>
        <end position="116"/>
    </location>
</feature>
<keyword evidence="3 6" id="KW-0812">Transmembrane</keyword>
<dbReference type="Pfam" id="PF07690">
    <property type="entry name" value="MFS_1"/>
    <property type="match status" value="1"/>
</dbReference>
<keyword evidence="4 6" id="KW-1133">Transmembrane helix</keyword>
<name>A0ABR3GBS0_9PEZI</name>
<comment type="caution">
    <text evidence="8">The sequence shown here is derived from an EMBL/GenBank/DDBJ whole genome shotgun (WGS) entry which is preliminary data.</text>
</comment>
<protein>
    <recommendedName>
        <fullName evidence="7">Major facilitator superfamily (MFS) profile domain-containing protein</fullName>
    </recommendedName>
</protein>
<dbReference type="EMBL" id="JBBBZM010000140">
    <property type="protein sequence ID" value="KAL0633011.1"/>
    <property type="molecule type" value="Genomic_DNA"/>
</dbReference>
<feature type="domain" description="Major facilitator superfamily (MFS) profile" evidence="7">
    <location>
        <begin position="57"/>
        <end position="468"/>
    </location>
</feature>
<dbReference type="Proteomes" id="UP001447188">
    <property type="component" value="Unassembled WGS sequence"/>
</dbReference>
<feature type="transmembrane region" description="Helical" evidence="6">
    <location>
        <begin position="148"/>
        <end position="173"/>
    </location>
</feature>
<feature type="transmembrane region" description="Helical" evidence="6">
    <location>
        <begin position="185"/>
        <end position="205"/>
    </location>
</feature>
<evidence type="ECO:0000256" key="1">
    <source>
        <dbReference type="ARBA" id="ARBA00004141"/>
    </source>
</evidence>
<evidence type="ECO:0000256" key="4">
    <source>
        <dbReference type="ARBA" id="ARBA00022989"/>
    </source>
</evidence>
<dbReference type="PANTHER" id="PTHR43791:SF40">
    <property type="entry name" value="THIAMINE PATHWAY TRANSPORTER THI73"/>
    <property type="match status" value="1"/>
</dbReference>
<keyword evidence="9" id="KW-1185">Reference proteome</keyword>
<evidence type="ECO:0000313" key="8">
    <source>
        <dbReference type="EMBL" id="KAL0633011.1"/>
    </source>
</evidence>
<accession>A0ABR3GBS0</accession>